<reference evidence="2 3" key="3">
    <citation type="journal article" date="1996" name="Virology">
        <title>Analysis of 94 kb of the chlorella virus PBCV-1 330-kb genome: map positions 88 to 182.</title>
        <authorList>
            <person name="Lu Z."/>
            <person name="Li Y."/>
            <person name="Que Q."/>
            <person name="Kutish G.F."/>
            <person name="Rock D.L."/>
            <person name="Van Etten J.L."/>
        </authorList>
    </citation>
    <scope>NUCLEOTIDE SEQUENCE [LARGE SCALE GENOMIC DNA]</scope>
</reference>
<protein>
    <submittedName>
        <fullName evidence="2">Uncharacterized protein</fullName>
    </submittedName>
</protein>
<reference evidence="2 3" key="5">
    <citation type="journal article" date="1997" name="Virology">
        <title>Analysis of 74 kb of DNA located at the right end of the 330-kb chlorella virus PBCV-1 genome.</title>
        <authorList>
            <person name="Li Y."/>
            <person name="Lu Z."/>
            <person name="Sun L."/>
            <person name="Ropp S."/>
            <person name="Kutish G.F."/>
            <person name="Rock D.L."/>
            <person name="Van Etten J.L."/>
        </authorList>
    </citation>
    <scope>NUCLEOTIDE SEQUENCE [LARGE SCALE GENOMIC DNA]</scope>
</reference>
<keyword evidence="3" id="KW-1185">Reference proteome</keyword>
<keyword evidence="1" id="KW-0812">Transmembrane</keyword>
<dbReference type="Proteomes" id="UP000000862">
    <property type="component" value="Segment"/>
</dbReference>
<reference evidence="2 3" key="8">
    <citation type="journal article" date="2010" name="J. Virol.">
        <title>Microarray analysis of Paramecium bursaria chlorella virus 1 transcription.</title>
        <authorList>
            <person name="Yanai-Balser G.M."/>
            <person name="Duncan G.A."/>
            <person name="Eudy J.D."/>
            <person name="Wang D."/>
            <person name="Li X."/>
            <person name="Agarkova I.V."/>
            <person name="Dunigan D.D."/>
            <person name="Van Etten J.L."/>
        </authorList>
    </citation>
    <scope>NUCLEOTIDE SEQUENCE [LARGE SCALE GENOMIC DNA]</scope>
</reference>
<dbReference type="RefSeq" id="YP_004678976.1">
    <property type="nucleotide sequence ID" value="NC_000852.5"/>
</dbReference>
<reference evidence="2 3" key="6">
    <citation type="journal article" date="1999" name="Virology">
        <title>Chlorella virus PBCV-1 encodes a functional homospermidine synthase.</title>
        <authorList>
            <person name="Kaiser A."/>
            <person name="Vollmert M."/>
            <person name="Tholl D."/>
            <person name="Graves M.V."/>
            <person name="Gurnon J.R."/>
            <person name="Xing W."/>
            <person name="Lisec A.D."/>
            <person name="Nickerson K.W."/>
            <person name="Van Etten J.L."/>
        </authorList>
    </citation>
    <scope>NUCLEOTIDE SEQUENCE [LARGE SCALE GENOMIC DNA]</scope>
</reference>
<feature type="transmembrane region" description="Helical" evidence="1">
    <location>
        <begin position="39"/>
        <end position="58"/>
    </location>
</feature>
<reference evidence="2 3" key="7">
    <citation type="journal article" date="2000" name="Virology">
        <title>Characterization of a beta-1,3-glucanase encoded by chlorella virus PBCV-1.</title>
        <authorList>
            <person name="Sun L."/>
            <person name="Gurnon J.R."/>
            <person name="Adams B.J."/>
            <person name="Graves M.V."/>
            <person name="Van Etten J.L."/>
        </authorList>
    </citation>
    <scope>NUCLEOTIDE SEQUENCE [LARGE SCALE GENOMIC DNA]</scope>
</reference>
<accession>F8TU60</accession>
<reference evidence="2 3" key="1">
    <citation type="journal article" date="1995" name="Virology">
        <title>Analysis of 45 kb of DNA located at the left end of the chlorella virus PBCV-1 genome.</title>
        <authorList>
            <person name="Lu Z."/>
            <person name="Li Y."/>
            <person name="Zhang Y."/>
            <person name="Kutish G.F."/>
            <person name="Rock D.L."/>
            <person name="Van Etten J.L."/>
        </authorList>
    </citation>
    <scope>NUCLEOTIDE SEQUENCE [LARGE SCALE GENOMIC DNA]</scope>
</reference>
<name>F8TU60_PBCV1</name>
<dbReference type="GeneID" id="10971141"/>
<dbReference type="KEGG" id="vg:10971141"/>
<reference evidence="2 3" key="2">
    <citation type="journal article" date="1995" name="Virology">
        <title>Analysis of 43 kb of the Chlorella virus PBCV-1 330-kb genome: map positions 45 to 88.</title>
        <authorList>
            <person name="Li Y."/>
            <person name="Lu Z."/>
            <person name="Burbank D.E."/>
            <person name="Kutish G.F."/>
            <person name="Rock D.L."/>
            <person name="Van Etten J.L."/>
        </authorList>
    </citation>
    <scope>NUCLEOTIDE SEQUENCE [LARGE SCALE GENOMIC DNA]</scope>
</reference>
<evidence type="ECO:0000256" key="1">
    <source>
        <dbReference type="SAM" id="Phobius"/>
    </source>
</evidence>
<evidence type="ECO:0000313" key="2">
    <source>
        <dbReference type="EMBL" id="AEI70121.1"/>
    </source>
</evidence>
<keyword evidence="1" id="KW-1133">Transmembrane helix</keyword>
<sequence length="59" mass="6418">MKITNPTTAATTSTIIVYINQRLMPPDASLPVLTLFNSFRLLISVITFIGTSTSAIFTI</sequence>
<proteinExistence type="predicted"/>
<organismHost>
    <name type="scientific">Chlorella</name>
    <dbReference type="NCBI Taxonomy" id="3071"/>
</organismHost>
<evidence type="ECO:0000313" key="3">
    <source>
        <dbReference type="Proteomes" id="UP000000862"/>
    </source>
</evidence>
<organism evidence="2 3">
    <name type="scientific">Paramecium bursaria Chlorella virus 1</name>
    <name type="common">PBCV-1</name>
    <dbReference type="NCBI Taxonomy" id="10506"/>
    <lineage>
        <taxon>Viruses</taxon>
        <taxon>Varidnaviria</taxon>
        <taxon>Bamfordvirae</taxon>
        <taxon>Nucleocytoviricota</taxon>
        <taxon>Megaviricetes</taxon>
        <taxon>Algavirales</taxon>
        <taxon>Phycodnaviridae</taxon>
        <taxon>Chlorovirus</taxon>
        <taxon>Chlorovirus vanettense</taxon>
    </lineage>
</organism>
<gene>
    <name evidence="2" type="primary">a563R</name>
</gene>
<keyword evidence="1" id="KW-0472">Membrane</keyword>
<reference evidence="2 3" key="4">
    <citation type="journal article" date="1996" name="Virology">
        <title>Analysis of 76 kb of the chlorella virus PBCV-1 330-kb genome: map positions 182 to 258.</title>
        <authorList>
            <person name="Kutish G.F."/>
            <person name="Li Y."/>
            <person name="Lu Z."/>
            <person name="Furuta M."/>
            <person name="Rock D.L."/>
            <person name="Van Etten J.L."/>
        </authorList>
    </citation>
    <scope>NUCLEOTIDE SEQUENCE [LARGE SCALE GENOMIC DNA]</scope>
</reference>
<dbReference type="EMBL" id="JF411744">
    <property type="protein sequence ID" value="AEI70121.1"/>
    <property type="molecule type" value="Genomic_DNA"/>
</dbReference>